<organism evidence="2 3">
    <name type="scientific">Sphingobium cyanobacteriorum</name>
    <dbReference type="NCBI Taxonomy" id="3063954"/>
    <lineage>
        <taxon>Bacteria</taxon>
        <taxon>Pseudomonadati</taxon>
        <taxon>Pseudomonadota</taxon>
        <taxon>Alphaproteobacteria</taxon>
        <taxon>Sphingomonadales</taxon>
        <taxon>Sphingomonadaceae</taxon>
        <taxon>Sphingobium</taxon>
    </lineage>
</organism>
<evidence type="ECO:0000313" key="3">
    <source>
        <dbReference type="Proteomes" id="UP001176471"/>
    </source>
</evidence>
<dbReference type="InterPro" id="IPR024402">
    <property type="entry name" value="DUF2726"/>
</dbReference>
<dbReference type="EMBL" id="JAUQOM010000012">
    <property type="protein sequence ID" value="MDO7836881.1"/>
    <property type="molecule type" value="Genomic_DNA"/>
</dbReference>
<comment type="caution">
    <text evidence="2">The sequence shown here is derived from an EMBL/GenBank/DDBJ whole genome shotgun (WGS) entry which is preliminary data.</text>
</comment>
<dbReference type="Proteomes" id="UP001176471">
    <property type="component" value="Unassembled WGS sequence"/>
</dbReference>
<reference evidence="2" key="1">
    <citation type="submission" date="2023-07" db="EMBL/GenBank/DDBJ databases">
        <title>Bacterial whole genome sequence for Sphingobium sp. HBC34.</title>
        <authorList>
            <person name="Le V."/>
            <person name="Ko S.-R."/>
            <person name="Ahn C.-Y."/>
            <person name="Oh H.-M."/>
        </authorList>
    </citation>
    <scope>NUCLEOTIDE SEQUENCE</scope>
    <source>
        <strain evidence="2">HBC34</strain>
    </source>
</reference>
<keyword evidence="3" id="KW-1185">Reference proteome</keyword>
<dbReference type="Pfam" id="PF10881">
    <property type="entry name" value="DUF2726"/>
    <property type="match status" value="1"/>
</dbReference>
<accession>A0ABT8ZQT0</accession>
<gene>
    <name evidence="2" type="ORF">Q4610_17685</name>
</gene>
<protein>
    <submittedName>
        <fullName evidence="2">DUF2726 domain-containing protein</fullName>
    </submittedName>
</protein>
<feature type="domain" description="DUF2726" evidence="1">
    <location>
        <begin position="41"/>
        <end position="156"/>
    </location>
</feature>
<dbReference type="RefSeq" id="WP_304537266.1">
    <property type="nucleotide sequence ID" value="NZ_JAUQOM010000012.1"/>
</dbReference>
<evidence type="ECO:0000313" key="2">
    <source>
        <dbReference type="EMBL" id="MDO7836881.1"/>
    </source>
</evidence>
<evidence type="ECO:0000259" key="1">
    <source>
        <dbReference type="Pfam" id="PF10881"/>
    </source>
</evidence>
<proteinExistence type="predicted"/>
<name>A0ABT8ZQT0_9SPHN</name>
<sequence length="179" mass="19190">MSQITGSPVALLVFIVCALALLTLLKNTLGLGGPPAPVAKRFLTDRELAMLVAIERILPAHRVHAQVAMGALLQVPRRIGRKVSHADRNSFSQKIVDFVVQDRTSGAIVALIEVDDYSHNAVRDAKRDAMTARAGYTTIRIPGRTKPTLSNVRQALAPLLHPEGSPGAVAIAERQASHA</sequence>